<dbReference type="Proteomes" id="UP000065822">
    <property type="component" value="Chromosome"/>
</dbReference>
<evidence type="ECO:0000313" key="13">
    <source>
        <dbReference type="Proteomes" id="UP000215539"/>
    </source>
</evidence>
<feature type="transmembrane region" description="Helical" evidence="8">
    <location>
        <begin position="92"/>
        <end position="112"/>
    </location>
</feature>
<organism evidence="11 13">
    <name type="scientific">Capnocytophaga haemolytica</name>
    <dbReference type="NCBI Taxonomy" id="45243"/>
    <lineage>
        <taxon>Bacteria</taxon>
        <taxon>Pseudomonadati</taxon>
        <taxon>Bacteroidota</taxon>
        <taxon>Flavobacteriia</taxon>
        <taxon>Flavobacteriales</taxon>
        <taxon>Flavobacteriaceae</taxon>
        <taxon>Capnocytophaga</taxon>
    </lineage>
</organism>
<evidence type="ECO:0000256" key="3">
    <source>
        <dbReference type="ARBA" id="ARBA00022475"/>
    </source>
</evidence>
<comment type="catalytic activity">
    <reaction evidence="8">
        <text>an all-trans-polyprenyl diphosphate + 1,4-dihydroxy-2-naphthoate + H(+) = a 2-demethylmenaquinol + CO2 + diphosphate</text>
        <dbReference type="Rhea" id="RHEA:26478"/>
        <dbReference type="Rhea" id="RHEA-COMP:9563"/>
        <dbReference type="Rhea" id="RHEA-COMP:9564"/>
        <dbReference type="ChEBI" id="CHEBI:11173"/>
        <dbReference type="ChEBI" id="CHEBI:15378"/>
        <dbReference type="ChEBI" id="CHEBI:16526"/>
        <dbReference type="ChEBI" id="CHEBI:33019"/>
        <dbReference type="ChEBI" id="CHEBI:55437"/>
        <dbReference type="ChEBI" id="CHEBI:58914"/>
        <dbReference type="EC" id="2.5.1.74"/>
    </reaction>
</comment>
<dbReference type="InterPro" id="IPR004657">
    <property type="entry name" value="MenA"/>
</dbReference>
<dbReference type="InterPro" id="IPR000537">
    <property type="entry name" value="UbiA_prenyltransferase"/>
</dbReference>
<dbReference type="InterPro" id="IPR026046">
    <property type="entry name" value="UBIAD1"/>
</dbReference>
<comment type="function">
    <text evidence="8">Conversion of 1,4-dihydroxy-2-naphthoate (DHNA) to demethylmenaquinone (DMK).</text>
</comment>
<evidence type="ECO:0000256" key="2">
    <source>
        <dbReference type="ARBA" id="ARBA00022428"/>
    </source>
</evidence>
<dbReference type="GO" id="GO:0042371">
    <property type="term" value="P:vitamin K biosynthetic process"/>
    <property type="evidence" value="ECO:0007669"/>
    <property type="project" value="TreeGrafter"/>
</dbReference>
<keyword evidence="2 8" id="KW-0474">Menaquinone biosynthesis</keyword>
<evidence type="ECO:0000313" key="10">
    <source>
        <dbReference type="EMBL" id="AMD84475.1"/>
    </source>
</evidence>
<dbReference type="PIRSF" id="PIRSF005355">
    <property type="entry name" value="UBIAD1"/>
    <property type="match status" value="1"/>
</dbReference>
<keyword evidence="5 8" id="KW-0812">Transmembrane</keyword>
<gene>
    <name evidence="8 11" type="primary">menA</name>
    <name evidence="10" type="ORF">AXF12_02385</name>
    <name evidence="11" type="ORF">SAMEA44541418_01269</name>
</gene>
<comment type="similarity">
    <text evidence="8">Belongs to the MenA family. Type 1 subfamily.</text>
</comment>
<accession>A0AAX2GZS5</accession>
<feature type="transmembrane region" description="Helical" evidence="8">
    <location>
        <begin position="176"/>
        <end position="196"/>
    </location>
</feature>
<evidence type="ECO:0000256" key="1">
    <source>
        <dbReference type="ARBA" id="ARBA00004141"/>
    </source>
</evidence>
<keyword evidence="3 8" id="KW-1003">Cell membrane</keyword>
<proteinExistence type="inferred from homology"/>
<dbReference type="Pfam" id="PF01040">
    <property type="entry name" value="UbiA"/>
    <property type="match status" value="1"/>
</dbReference>
<reference evidence="11 13" key="2">
    <citation type="submission" date="2017-06" db="EMBL/GenBank/DDBJ databases">
        <authorList>
            <consortium name="Pathogen Informatics"/>
        </authorList>
    </citation>
    <scope>NUCLEOTIDE SEQUENCE [LARGE SCALE GENOMIC DNA]</scope>
    <source>
        <strain evidence="11 13">NCTC12947</strain>
    </source>
</reference>
<dbReference type="KEGG" id="chg:AXF12_02385"/>
<dbReference type="PANTHER" id="PTHR13929:SF0">
    <property type="entry name" value="UBIA PRENYLTRANSFERASE DOMAIN-CONTAINING PROTEIN 1"/>
    <property type="match status" value="1"/>
</dbReference>
<comment type="pathway">
    <text evidence="8">Quinol/quinone metabolism; menaquinone biosynthesis; menaquinol from 1,4-dihydroxy-2-naphthoate: step 1/2.</text>
</comment>
<dbReference type="HAMAP" id="MF_01937">
    <property type="entry name" value="MenA_1"/>
    <property type="match status" value="1"/>
</dbReference>
<evidence type="ECO:0000313" key="12">
    <source>
        <dbReference type="Proteomes" id="UP000065822"/>
    </source>
</evidence>
<dbReference type="CDD" id="cd13962">
    <property type="entry name" value="PT_UbiA_UBIAD1"/>
    <property type="match status" value="1"/>
</dbReference>
<dbReference type="AlphaFoldDB" id="A0AAX2GZS5"/>
<name>A0AAX2GZS5_9FLAO</name>
<keyword evidence="6 8" id="KW-1133">Transmembrane helix</keyword>
<dbReference type="EC" id="2.5.1.74" evidence="8 9"/>
<reference evidence="10 12" key="1">
    <citation type="submission" date="2016-02" db="EMBL/GenBank/DDBJ databases">
        <authorList>
            <person name="Holder M.E."/>
            <person name="Ajami N.J."/>
            <person name="Petrosino J.F."/>
        </authorList>
    </citation>
    <scope>NUCLEOTIDE SEQUENCE [LARGE SCALE GENOMIC DNA]</scope>
    <source>
        <strain evidence="10 12">CCUG 32990</strain>
    </source>
</reference>
<dbReference type="RefSeq" id="WP_066428041.1">
    <property type="nucleotide sequence ID" value="NZ_CP014227.1"/>
</dbReference>
<dbReference type="GO" id="GO:0009234">
    <property type="term" value="P:menaquinone biosynthetic process"/>
    <property type="evidence" value="ECO:0007669"/>
    <property type="project" value="UniProtKB-UniRule"/>
</dbReference>
<evidence type="ECO:0000256" key="7">
    <source>
        <dbReference type="ARBA" id="ARBA00023136"/>
    </source>
</evidence>
<feature type="transmembrane region" description="Helical" evidence="8">
    <location>
        <begin position="224"/>
        <end position="244"/>
    </location>
</feature>
<keyword evidence="4 8" id="KW-0808">Transferase</keyword>
<keyword evidence="7 8" id="KW-0472">Membrane</keyword>
<feature type="transmembrane region" description="Helical" evidence="8">
    <location>
        <begin position="12"/>
        <end position="31"/>
    </location>
</feature>
<dbReference type="EMBL" id="CP014227">
    <property type="protein sequence ID" value="AMD84475.1"/>
    <property type="molecule type" value="Genomic_DNA"/>
</dbReference>
<dbReference type="InterPro" id="IPR044878">
    <property type="entry name" value="UbiA_sf"/>
</dbReference>
<dbReference type="Gene3D" id="1.10.357.140">
    <property type="entry name" value="UbiA prenyltransferase"/>
    <property type="match status" value="1"/>
</dbReference>
<protein>
    <recommendedName>
        <fullName evidence="8 9">1,4-dihydroxy-2-naphthoate octaprenyltransferase</fullName>
        <shortName evidence="8">DHNA-octaprenyltransferase</shortName>
        <ecNumber evidence="8 9">2.5.1.74</ecNumber>
    </recommendedName>
</protein>
<dbReference type="EMBL" id="LT906449">
    <property type="protein sequence ID" value="SNV10299.1"/>
    <property type="molecule type" value="Genomic_DNA"/>
</dbReference>
<dbReference type="PANTHER" id="PTHR13929">
    <property type="entry name" value="1,4-DIHYDROXY-2-NAPHTHOATE OCTAPRENYLTRANSFERASE"/>
    <property type="match status" value="1"/>
</dbReference>
<feature type="transmembrane region" description="Helical" evidence="8">
    <location>
        <begin position="279"/>
        <end position="298"/>
    </location>
</feature>
<sequence>MDIKTLIKAARLRTLPLSVSGIVMGSALAYREGAFRWGIFVLALLTTVLFQVLSNFANDYGDGIRGTDNADRLGPERALQSGKITPGEMRQVIGVTVLLSIVSAVSLIYVSFGSDQWLYFLIFFVLGLLCVGAAIKYTVGKGAYGYMGLGDVFVFVFFGLVGVLGSYFLYTQMLQWGEVLPAVAIGLLSVGVLNLNNMRDYENDERSGKHTLVVKMGIGLAKYYHYYLIVLAMLAMLTFSVIHLQMRWELLYLVAFVPLSVHLLRVRSNRDLKLLDKELKTVALSTFLLSVLFFIGLLM</sequence>
<feature type="transmembrane region" description="Helical" evidence="8">
    <location>
        <begin position="149"/>
        <end position="170"/>
    </location>
</feature>
<evidence type="ECO:0000256" key="8">
    <source>
        <dbReference type="HAMAP-Rule" id="MF_01937"/>
    </source>
</evidence>
<evidence type="ECO:0000313" key="11">
    <source>
        <dbReference type="EMBL" id="SNV10299.1"/>
    </source>
</evidence>
<feature type="transmembrane region" description="Helical" evidence="8">
    <location>
        <begin position="118"/>
        <end position="137"/>
    </location>
</feature>
<evidence type="ECO:0000256" key="5">
    <source>
        <dbReference type="ARBA" id="ARBA00022692"/>
    </source>
</evidence>
<evidence type="ECO:0000256" key="9">
    <source>
        <dbReference type="NCBIfam" id="TIGR00751"/>
    </source>
</evidence>
<comment type="subcellular location">
    <subcellularLocation>
        <location evidence="8">Cell membrane</location>
        <topology evidence="8">Multi-pass membrane protein</topology>
    </subcellularLocation>
    <subcellularLocation>
        <location evidence="1">Membrane</location>
        <topology evidence="1">Multi-pass membrane protein</topology>
    </subcellularLocation>
</comment>
<dbReference type="GO" id="GO:0046428">
    <property type="term" value="F:1,4-dihydroxy-2-naphthoate polyprenyltransferase activity"/>
    <property type="evidence" value="ECO:0007669"/>
    <property type="project" value="UniProtKB-UniRule"/>
</dbReference>
<dbReference type="Proteomes" id="UP000215539">
    <property type="component" value="Chromosome 1"/>
</dbReference>
<feature type="transmembrane region" description="Helical" evidence="8">
    <location>
        <begin position="37"/>
        <end position="57"/>
    </location>
</feature>
<evidence type="ECO:0000256" key="4">
    <source>
        <dbReference type="ARBA" id="ARBA00022679"/>
    </source>
</evidence>
<dbReference type="GO" id="GO:0005886">
    <property type="term" value="C:plasma membrane"/>
    <property type="evidence" value="ECO:0007669"/>
    <property type="project" value="UniProtKB-SubCell"/>
</dbReference>
<dbReference type="NCBIfam" id="TIGR00751">
    <property type="entry name" value="menA"/>
    <property type="match status" value="1"/>
</dbReference>
<keyword evidence="12" id="KW-1185">Reference proteome</keyword>
<evidence type="ECO:0000256" key="6">
    <source>
        <dbReference type="ARBA" id="ARBA00022989"/>
    </source>
</evidence>